<dbReference type="EMBL" id="CM056741">
    <property type="protein sequence ID" value="KAJ8683726.1"/>
    <property type="molecule type" value="Genomic_DNA"/>
</dbReference>
<organism evidence="1 2">
    <name type="scientific">Eretmocerus hayati</name>
    <dbReference type="NCBI Taxonomy" id="131215"/>
    <lineage>
        <taxon>Eukaryota</taxon>
        <taxon>Metazoa</taxon>
        <taxon>Ecdysozoa</taxon>
        <taxon>Arthropoda</taxon>
        <taxon>Hexapoda</taxon>
        <taxon>Insecta</taxon>
        <taxon>Pterygota</taxon>
        <taxon>Neoptera</taxon>
        <taxon>Endopterygota</taxon>
        <taxon>Hymenoptera</taxon>
        <taxon>Apocrita</taxon>
        <taxon>Proctotrupomorpha</taxon>
        <taxon>Chalcidoidea</taxon>
        <taxon>Aphelinidae</taxon>
        <taxon>Aphelininae</taxon>
        <taxon>Eretmocerus</taxon>
    </lineage>
</organism>
<proteinExistence type="predicted"/>
<protein>
    <submittedName>
        <fullName evidence="1">Uncharacterized protein</fullName>
    </submittedName>
</protein>
<dbReference type="Proteomes" id="UP001239111">
    <property type="component" value="Chromosome 1"/>
</dbReference>
<comment type="caution">
    <text evidence="1">The sequence shown here is derived from an EMBL/GenBank/DDBJ whole genome shotgun (WGS) entry which is preliminary data.</text>
</comment>
<evidence type="ECO:0000313" key="1">
    <source>
        <dbReference type="EMBL" id="KAJ8683726.1"/>
    </source>
</evidence>
<evidence type="ECO:0000313" key="2">
    <source>
        <dbReference type="Proteomes" id="UP001239111"/>
    </source>
</evidence>
<reference evidence="1" key="1">
    <citation type="submission" date="2023-04" db="EMBL/GenBank/DDBJ databases">
        <title>A chromosome-level genome assembly of the parasitoid wasp Eretmocerus hayati.</title>
        <authorList>
            <person name="Zhong Y."/>
            <person name="Liu S."/>
            <person name="Liu Y."/>
        </authorList>
    </citation>
    <scope>NUCLEOTIDE SEQUENCE</scope>
    <source>
        <strain evidence="1">ZJU_SS_LIU_2023</strain>
    </source>
</reference>
<accession>A0ACC2PLM9</accession>
<keyword evidence="2" id="KW-1185">Reference proteome</keyword>
<gene>
    <name evidence="1" type="ORF">QAD02_019518</name>
</gene>
<sequence>MSSNNLPKQPHQLIFDFSQCYVDENGFVRYCGVRNERSNPNYLLLENTGVIDRSSAVTAHTNGDLSPHNAVTYCEPSTSGIQNETIAHLELDTSSVQYTNAAENSDVIDESNLSITIKSRNPSRDGTLENCDNSERGIVDSEPFQANHSLRIDENLDGREELNTARVETDANSSLNVIVADHEPNVPFANPEISNADSDPALTKKGTIRKRKPKQPRETIEAKRKRIADAHPVREACDSSDC</sequence>
<name>A0ACC2PLM9_9HYME</name>